<gene>
    <name evidence="1" type="ORF">K435DRAFT_658109</name>
</gene>
<reference evidence="1 2" key="1">
    <citation type="journal article" date="2019" name="Nat. Ecol. Evol.">
        <title>Megaphylogeny resolves global patterns of mushroom evolution.</title>
        <authorList>
            <person name="Varga T."/>
            <person name="Krizsan K."/>
            <person name="Foldi C."/>
            <person name="Dima B."/>
            <person name="Sanchez-Garcia M."/>
            <person name="Sanchez-Ramirez S."/>
            <person name="Szollosi G.J."/>
            <person name="Szarkandi J.G."/>
            <person name="Papp V."/>
            <person name="Albert L."/>
            <person name="Andreopoulos W."/>
            <person name="Angelini C."/>
            <person name="Antonin V."/>
            <person name="Barry K.W."/>
            <person name="Bougher N.L."/>
            <person name="Buchanan P."/>
            <person name="Buyck B."/>
            <person name="Bense V."/>
            <person name="Catcheside P."/>
            <person name="Chovatia M."/>
            <person name="Cooper J."/>
            <person name="Damon W."/>
            <person name="Desjardin D."/>
            <person name="Finy P."/>
            <person name="Geml J."/>
            <person name="Haridas S."/>
            <person name="Hughes K."/>
            <person name="Justo A."/>
            <person name="Karasinski D."/>
            <person name="Kautmanova I."/>
            <person name="Kiss B."/>
            <person name="Kocsube S."/>
            <person name="Kotiranta H."/>
            <person name="LaButti K.M."/>
            <person name="Lechner B.E."/>
            <person name="Liimatainen K."/>
            <person name="Lipzen A."/>
            <person name="Lukacs Z."/>
            <person name="Mihaltcheva S."/>
            <person name="Morgado L.N."/>
            <person name="Niskanen T."/>
            <person name="Noordeloos M.E."/>
            <person name="Ohm R.A."/>
            <person name="Ortiz-Santana B."/>
            <person name="Ovrebo C."/>
            <person name="Racz N."/>
            <person name="Riley R."/>
            <person name="Savchenko A."/>
            <person name="Shiryaev A."/>
            <person name="Soop K."/>
            <person name="Spirin V."/>
            <person name="Szebenyi C."/>
            <person name="Tomsovsky M."/>
            <person name="Tulloss R.E."/>
            <person name="Uehling J."/>
            <person name="Grigoriev I.V."/>
            <person name="Vagvolgyi C."/>
            <person name="Papp T."/>
            <person name="Martin F.M."/>
            <person name="Miettinen O."/>
            <person name="Hibbett D.S."/>
            <person name="Nagy L.G."/>
        </authorList>
    </citation>
    <scope>NUCLEOTIDE SEQUENCE [LARGE SCALE GENOMIC DNA]</scope>
    <source>
        <strain evidence="1 2">CBS 962.96</strain>
    </source>
</reference>
<dbReference type="AlphaFoldDB" id="A0A4S8MC17"/>
<name>A0A4S8MC17_DENBC</name>
<organism evidence="1 2">
    <name type="scientific">Dendrothele bispora (strain CBS 962.96)</name>
    <dbReference type="NCBI Taxonomy" id="1314807"/>
    <lineage>
        <taxon>Eukaryota</taxon>
        <taxon>Fungi</taxon>
        <taxon>Dikarya</taxon>
        <taxon>Basidiomycota</taxon>
        <taxon>Agaricomycotina</taxon>
        <taxon>Agaricomycetes</taxon>
        <taxon>Agaricomycetidae</taxon>
        <taxon>Agaricales</taxon>
        <taxon>Agaricales incertae sedis</taxon>
        <taxon>Dendrothele</taxon>
    </lineage>
</organism>
<evidence type="ECO:0000313" key="1">
    <source>
        <dbReference type="EMBL" id="THU99860.1"/>
    </source>
</evidence>
<dbReference type="OrthoDB" id="2820530at2759"/>
<dbReference type="EMBL" id="ML179112">
    <property type="protein sequence ID" value="THU99860.1"/>
    <property type="molecule type" value="Genomic_DNA"/>
</dbReference>
<accession>A0A4S8MC17</accession>
<dbReference type="Proteomes" id="UP000297245">
    <property type="component" value="Unassembled WGS sequence"/>
</dbReference>
<proteinExistence type="predicted"/>
<protein>
    <submittedName>
        <fullName evidence="1">Uncharacterized protein</fullName>
    </submittedName>
</protein>
<keyword evidence="2" id="KW-1185">Reference proteome</keyword>
<evidence type="ECO:0000313" key="2">
    <source>
        <dbReference type="Proteomes" id="UP000297245"/>
    </source>
</evidence>
<feature type="non-terminal residue" evidence="1">
    <location>
        <position position="1"/>
    </location>
</feature>
<sequence length="170" mass="20287">QKHILRRNIAANMINIKREQGDERGVEFWSYVLTVIDVMKHHGMSDEEDETEPVMFGNLRLMDQVRIVQELDWRDSSFSHLFALVDRTPRLETEYFNQTGKKPMKRLRDHPSRKIVKRKPPKGLPRSFFKPEYLRQKEAFPHEIAALGLNKNDFEIRDWNGYDPYRSSEN</sequence>